<feature type="compositionally biased region" description="Acidic residues" evidence="1">
    <location>
        <begin position="65"/>
        <end position="89"/>
    </location>
</feature>
<organism evidence="2 3">
    <name type="scientific">Sripur virus</name>
    <dbReference type="NCBI Taxonomy" id="1620897"/>
    <lineage>
        <taxon>Viruses</taxon>
        <taxon>Riboviria</taxon>
        <taxon>Orthornavirae</taxon>
        <taxon>Negarnaviricota</taxon>
        <taxon>Haploviricotina</taxon>
        <taxon>Monjiviricetes</taxon>
        <taxon>Mononegavirales</taxon>
        <taxon>Rhabdoviridae</taxon>
        <taxon>Alpharhabdovirinae</taxon>
        <taxon>Sripuvirus</taxon>
        <taxon>Sripuvirus sripur</taxon>
    </lineage>
</organism>
<dbReference type="Proteomes" id="UP000204558">
    <property type="component" value="Segment"/>
</dbReference>
<evidence type="ECO:0000313" key="2">
    <source>
        <dbReference type="EMBL" id="AJR28584.1"/>
    </source>
</evidence>
<sequence>MSFNPFTFPSSFENLSLKAAIKASDEIDEEEALVNDAVEKKKESDIFYRESNEDVQQIENWSFESEGEKEDETQESEESEDESGTDEGGYDWKLPKFTRAELHKHPEKILCKTVQALLFEMGFGKVKMVLKEEEGLCSLFQEDDSEDEDQDDQTSEQEDEEASSMYPTDKAERGTYEATAPPAEHQEEREEAFSYQNPGSSAHVDDDIMKFLLKLEEGVIVQDLDGDHVILNNDLIGLTYNEMKNIMITDCTNIMLTLKESVVQIPRIQQTLAMIDFDSA</sequence>
<evidence type="ECO:0000256" key="1">
    <source>
        <dbReference type="SAM" id="MobiDB-lite"/>
    </source>
</evidence>
<dbReference type="EMBL" id="KM205023">
    <property type="protein sequence ID" value="AJR28584.1"/>
    <property type="molecule type" value="Viral_cRNA"/>
</dbReference>
<feature type="region of interest" description="Disordered" evidence="1">
    <location>
        <begin position="48"/>
        <end position="92"/>
    </location>
</feature>
<evidence type="ECO:0000313" key="3">
    <source>
        <dbReference type="Proteomes" id="UP000204558"/>
    </source>
</evidence>
<feature type="compositionally biased region" description="Acidic residues" evidence="1">
    <location>
        <begin position="141"/>
        <end position="162"/>
    </location>
</feature>
<name>A0A0D3R1L3_9RHAB</name>
<feature type="region of interest" description="Disordered" evidence="1">
    <location>
        <begin position="140"/>
        <end position="201"/>
    </location>
</feature>
<dbReference type="GeneID" id="37627593"/>
<reference evidence="2 3" key="1">
    <citation type="journal article" date="2015" name="PLoS Pathog.">
        <title>Evolution of genome size and complexity in the rhabdoviridae.</title>
        <authorList>
            <person name="Walker P.J."/>
            <person name="Firth C."/>
            <person name="Widen S.G."/>
            <person name="Blasdell K.R."/>
            <person name="Guzman H."/>
            <person name="Wood T.G."/>
            <person name="Paradkar P.N."/>
            <person name="Holmes E.C."/>
            <person name="Tesh R.B."/>
            <person name="Vasilakis N."/>
        </authorList>
    </citation>
    <scope>NUCLEOTIDE SEQUENCE [LARGE SCALE GENOMIC DNA]</scope>
    <source>
        <strain evidence="2 3">733646</strain>
    </source>
</reference>
<accession>A0A0D3R1L3</accession>
<keyword evidence="3" id="KW-1185">Reference proteome</keyword>
<proteinExistence type="predicted"/>
<protein>
    <submittedName>
        <fullName evidence="2">Phosphoprotein</fullName>
    </submittedName>
</protein>
<dbReference type="RefSeq" id="YP_009362212.1">
    <property type="nucleotide sequence ID" value="NC_034542.1"/>
</dbReference>
<dbReference type="KEGG" id="vg:37627593"/>
<feature type="compositionally biased region" description="Polar residues" evidence="1">
    <location>
        <begin position="54"/>
        <end position="63"/>
    </location>
</feature>